<gene>
    <name evidence="2" type="ORF">SNAT2548_LOCUS22</name>
</gene>
<name>A0A812FT88_9DINO</name>
<dbReference type="OrthoDB" id="10639055at2759"/>
<feature type="region of interest" description="Disordered" evidence="1">
    <location>
        <begin position="185"/>
        <end position="207"/>
    </location>
</feature>
<protein>
    <submittedName>
        <fullName evidence="2">Uncharacterized protein</fullName>
    </submittedName>
</protein>
<organism evidence="2 3">
    <name type="scientific">Symbiodinium natans</name>
    <dbReference type="NCBI Taxonomy" id="878477"/>
    <lineage>
        <taxon>Eukaryota</taxon>
        <taxon>Sar</taxon>
        <taxon>Alveolata</taxon>
        <taxon>Dinophyceae</taxon>
        <taxon>Suessiales</taxon>
        <taxon>Symbiodiniaceae</taxon>
        <taxon>Symbiodinium</taxon>
    </lineage>
</organism>
<sequence length="207" mass="22207">MAFVQARLPRLPAVFITLDDRHDASPAQRTLQRSRSFSGYTPFELSAPDASFDRDSTGEASETPAWPDTDEEPEVPSAFIAPGPLVGESNIEQGVPVLGGPLLTPLAPRVAERVIDMMGGDPGPAGHLALPAPAVGQVHWMSFGPAQPSTWTCSPARDTSAQILRAQRIGAVALRNARAMMPAVDVQPTAQRKNPQRRRKAKMRGEA</sequence>
<evidence type="ECO:0000313" key="3">
    <source>
        <dbReference type="Proteomes" id="UP000604046"/>
    </source>
</evidence>
<evidence type="ECO:0000313" key="2">
    <source>
        <dbReference type="EMBL" id="CAE6909136.1"/>
    </source>
</evidence>
<reference evidence="2" key="1">
    <citation type="submission" date="2021-02" db="EMBL/GenBank/DDBJ databases">
        <authorList>
            <person name="Dougan E. K."/>
            <person name="Rhodes N."/>
            <person name="Thang M."/>
            <person name="Chan C."/>
        </authorList>
    </citation>
    <scope>NUCLEOTIDE SEQUENCE</scope>
</reference>
<accession>A0A812FT88</accession>
<keyword evidence="3" id="KW-1185">Reference proteome</keyword>
<dbReference type="Proteomes" id="UP000604046">
    <property type="component" value="Unassembled WGS sequence"/>
</dbReference>
<dbReference type="AlphaFoldDB" id="A0A812FT88"/>
<dbReference type="EMBL" id="CAJNDS010000001">
    <property type="protein sequence ID" value="CAE6909136.1"/>
    <property type="molecule type" value="Genomic_DNA"/>
</dbReference>
<evidence type="ECO:0000256" key="1">
    <source>
        <dbReference type="SAM" id="MobiDB-lite"/>
    </source>
</evidence>
<comment type="caution">
    <text evidence="2">The sequence shown here is derived from an EMBL/GenBank/DDBJ whole genome shotgun (WGS) entry which is preliminary data.</text>
</comment>
<feature type="region of interest" description="Disordered" evidence="1">
    <location>
        <begin position="24"/>
        <end position="78"/>
    </location>
</feature>
<feature type="compositionally biased region" description="Polar residues" evidence="1">
    <location>
        <begin position="27"/>
        <end position="39"/>
    </location>
</feature>
<feature type="compositionally biased region" description="Basic residues" evidence="1">
    <location>
        <begin position="194"/>
        <end position="207"/>
    </location>
</feature>
<proteinExistence type="predicted"/>